<dbReference type="InterPro" id="IPR011545">
    <property type="entry name" value="DEAD/DEAH_box_helicase_dom"/>
</dbReference>
<dbReference type="Gene3D" id="1.10.10.10">
    <property type="entry name" value="Winged helix-like DNA-binding domain superfamily/Winged helix DNA-binding domain"/>
    <property type="match status" value="2"/>
</dbReference>
<dbReference type="Gene3D" id="1.10.3380.10">
    <property type="entry name" value="Sec63 N-terminal domain-like domain"/>
    <property type="match status" value="2"/>
</dbReference>
<dbReference type="InterPro" id="IPR041094">
    <property type="entry name" value="Brr2_helicase_PWI"/>
</dbReference>
<dbReference type="InterPro" id="IPR004179">
    <property type="entry name" value="Sec63-dom"/>
</dbReference>
<dbReference type="GO" id="GO:0009507">
    <property type="term" value="C:chloroplast"/>
    <property type="evidence" value="ECO:0007669"/>
    <property type="project" value="UniProtKB-SubCell"/>
</dbReference>
<dbReference type="InterPro" id="IPR014001">
    <property type="entry name" value="Helicase_ATP-bd"/>
</dbReference>
<dbReference type="PIRSF" id="PIRSF039073">
    <property type="entry name" value="BRR2"/>
    <property type="match status" value="1"/>
</dbReference>
<evidence type="ECO:0000256" key="5">
    <source>
        <dbReference type="ARBA" id="ARBA00022741"/>
    </source>
</evidence>
<feature type="domain" description="Helicase ATP-binding" evidence="12">
    <location>
        <begin position="495"/>
        <end position="678"/>
    </location>
</feature>
<dbReference type="Pfam" id="PF02889">
    <property type="entry name" value="Sec63"/>
    <property type="match status" value="2"/>
</dbReference>
<evidence type="ECO:0000256" key="6">
    <source>
        <dbReference type="ARBA" id="ARBA00022801"/>
    </source>
</evidence>
<dbReference type="InterPro" id="IPR036390">
    <property type="entry name" value="WH_DNA-bd_sf"/>
</dbReference>
<dbReference type="FunFam" id="2.60.40.150:FF:000133">
    <property type="entry name" value="Pre-mRNA splicing helicase, putative"/>
    <property type="match status" value="1"/>
</dbReference>
<dbReference type="EC" id="3.6.4.13" evidence="3"/>
<dbReference type="PANTHER" id="PTHR47961:SF4">
    <property type="entry name" value="ACTIVATING SIGNAL COINTEGRATOR 1 COMPLEX SUBUNIT 3"/>
    <property type="match status" value="1"/>
</dbReference>
<dbReference type="FunFam" id="1.10.150.20:FF:000004">
    <property type="entry name" value="U5 small nuclear ribonucleoprotein helicase"/>
    <property type="match status" value="1"/>
</dbReference>
<dbReference type="InterPro" id="IPR003593">
    <property type="entry name" value="AAA+_ATPase"/>
</dbReference>
<keyword evidence="4" id="KW-0677">Repeat</keyword>
<protein>
    <recommendedName>
        <fullName evidence="3">RNA helicase</fullName>
        <ecNumber evidence="3">3.6.4.13</ecNumber>
    </recommendedName>
</protein>
<dbReference type="FunFam" id="3.40.50.300:FF:000368">
    <property type="entry name" value="U5 small nuclear ribonucleoprotein 200 kDa helicase"/>
    <property type="match status" value="1"/>
</dbReference>
<dbReference type="GO" id="GO:0000393">
    <property type="term" value="P:spliceosomal conformational changes to generate catalytic conformation"/>
    <property type="evidence" value="ECO:0007669"/>
    <property type="project" value="UniProtKB-ARBA"/>
</dbReference>
<feature type="compositionally biased region" description="Basic and acidic residues" evidence="11">
    <location>
        <begin position="23"/>
        <end position="33"/>
    </location>
</feature>
<keyword evidence="7" id="KW-0347">Helicase</keyword>
<evidence type="ECO:0000313" key="14">
    <source>
        <dbReference type="EMBL" id="CAD8498562.1"/>
    </source>
</evidence>
<evidence type="ECO:0000256" key="3">
    <source>
        <dbReference type="ARBA" id="ARBA00012552"/>
    </source>
</evidence>
<dbReference type="SMART" id="SM00973">
    <property type="entry name" value="Sec63"/>
    <property type="match status" value="2"/>
</dbReference>
<keyword evidence="5" id="KW-0547">Nucleotide-binding</keyword>
<dbReference type="SUPFAM" id="SSF158702">
    <property type="entry name" value="Sec63 N-terminal domain-like"/>
    <property type="match status" value="2"/>
</dbReference>
<dbReference type="PANTHER" id="PTHR47961">
    <property type="entry name" value="DNA POLYMERASE THETA, PUTATIVE (AFU_ORTHOLOGUE AFUA_1G05260)-RELATED"/>
    <property type="match status" value="1"/>
</dbReference>
<keyword evidence="9" id="KW-0539">Nucleus</keyword>
<evidence type="ECO:0000256" key="7">
    <source>
        <dbReference type="ARBA" id="ARBA00022806"/>
    </source>
</evidence>
<dbReference type="EMBL" id="HBEO01027140">
    <property type="protein sequence ID" value="CAD8498562.1"/>
    <property type="molecule type" value="Transcribed_RNA"/>
</dbReference>
<dbReference type="SMART" id="SM00382">
    <property type="entry name" value="AAA"/>
    <property type="match status" value="2"/>
</dbReference>
<dbReference type="SUPFAM" id="SSF46785">
    <property type="entry name" value="Winged helix' DNA-binding domain"/>
    <property type="match status" value="2"/>
</dbReference>
<evidence type="ECO:0000256" key="4">
    <source>
        <dbReference type="ARBA" id="ARBA00022737"/>
    </source>
</evidence>
<sequence>MAEEHARWKQYEYSANSNLVLTAERRTRDHEPSGEAESLANRKLHRMGDRVHRSKPQALVEKRDKIEKKRKERSEKDLARKKAKAGGTVLAAVSEPGSYRPKTETTRLAYEQMLHFLSSFLGEQPADILRGAADEVLAVLKDDSLQGPNKKKACESLLNSMTDERFSELFQIGSRITDFYLDDEGAAGEAMDENLGVSVVFDEDEEEEDDDVDELRDEDDDEDDGIGDEEIKKTVIGLRDDDDDMPEENQKDDYIDPLSLDAYWLQRQMKEKCGIDDDNDAVKMAKEVLSIMQEADEREIENRLVILLDYDKFDFIKMLLANRHTVVFCTLLGQAQDEAEKESIREKMQASAEGKAILHALTFAHKTEGERKREMEMRLRKEIRGLREREADQNGEPIVERFMSEGDSMLQSRNILDLESLAFTQGGHLMANKRCELPPGSQRISHKGYEEVLVPAVRNMDEDAVLKKIAELPAWAQPAFAGVDSLNRIQSKVCDTALYSPENMLVCAPTGAGKTNVALLTMLHEIGLHLRSDGTFDLDAFKIVYLAPMKALVAEIVLNFQNRLEAFGIKVKEFTGDVHLNKQQLAEANIIVMTPEKFDVITRKGDARPFTRLVRLIVIDEIHLLHDSRGPVIETLVTRTIRQIEATQELVRIVGLSATLPNYHDVAAMLRVNNDKGLFYFDNSFRPVPLEQMYIGITEKKALKRFQLMNEITYEKVVEQAGKNQVLVFVHSRKETAKTARAIRTMAEENDTLGRFMVEDSASQEICREMAETAKSADLKELLPFGFGIHHAGLARSDRELVESLFADGHLQILVSTATLAWGVNLPAHTVIIKGTQIYNPEAGRWVELSALDVMQMMGRAGRPQYDTSGTGIIITTYNELQYYLSLLNQQLPIESQMITPLPDILNSEIVLGSIQNVRDAVNWLGYTYLYIRMLKNPTLYGITAEELAEDPVLEHRRVDLIHTAASALFKANLIKYDRKSGNLQCTDLGRVASYFYVSYNSIATFNDHLKPTVSDIEILRIFSLAGEFKNMVVREEEKIELLKLADRVPIPIKESVEEPTAKVNVLLQSYISQLKLDGFALLADMVYITQSAGRLFRALFEIVVRRGWASLALKCLNLCKMIDHRMWGSMIPLRQFKAIPEEVLKKLEKKDVIQWERFLDMSPQEIGELIRFPKMGKTIHKLIHQFPKLDLSAHVQPITRNVMKVELIITPDFQWDDKVHGSAELFHVFVEDVDQETILHTELFILKGRYIDEEHIISLTVPMMEPVPPQYFVRVVSDRWLAAETVLPISFRHLILPEKFPPRTELLDLQPLPVTALRNPVYEAIYSKAFKTFNAIQTQVHNTLYNTNDNTLIAAPTGSGKTICAEFALLRALSEKPDGKIVYVAPLDAIVLQRYREWSAKFSHLEAIKGIGMLTGESTTDLKVLDKCTIVLSAPEPWDMLSRRWKQRKNVQNVSLFIVDEVHLIGGDKGPVLEVITSRMRYIGSQTEQKTRIVALSASVANAKDLGEWIGASSHSLYSFHPNVRPIPLEIHIQGFDIPHYASRILAMSKPMYNAICSHSPGKPAMVVVADRKQARITALDIIAYAGVDEDTHRFLNCSPEDLEPFLSKVKDKTLKETLPYGVGLIHDGLNDSDLGLIETLITSGALLVVVVAREKCWGLAINVHLVVIMGTESFDGREHRYLNYPITDVLQIMGCAGRHGHDPVGKAVILCHTPKKEYYKKFLYEPVPVESHLDHFLHDHISAEVVTKVIENKQEAVDYLTWTFYYRRLTLNPNYYNMTGTTHRHISDHLSELVENVITDLEQSKCLTVEDDGNDVSALNLGMIAAYYYIRYTTIELFNSSLNDKTKIKGILEILTAASEFDGLPIRHGEEKALKQLAAHVPLSVEKMKFTDPHTKAFLLLQAHLSRMPLAGDLAMDQKQVLRDVLRLVQAMVDVMSSSGWLKPALAAMEVSQMVVQALWDSSSNLLQLPNFTNDLAKKCTDAGIENVFDLMDMEDDDRIKLLELPQSKLGQIAAVCNRFPNINLEYEVADADSISAGEQVVVSVRLERDQDSEVGKVHAPYFPKEKDEAWWVLVGDPSASFLHAIKRIPPFQRKANVKLDFTAPEAPGTSKLTLFLMCDAWSGCDQEYEFEMDVKEAMEED</sequence>
<dbReference type="InterPro" id="IPR036388">
    <property type="entry name" value="WH-like_DNA-bd_sf"/>
</dbReference>
<evidence type="ECO:0000259" key="12">
    <source>
        <dbReference type="PROSITE" id="PS51192"/>
    </source>
</evidence>
<dbReference type="InterPro" id="IPR001650">
    <property type="entry name" value="Helicase_C-like"/>
</dbReference>
<dbReference type="FunFam" id="1.10.10.10:FF:000024">
    <property type="entry name" value="U5 small nuclear ribonucleoprotein helicase"/>
    <property type="match status" value="1"/>
</dbReference>
<proteinExistence type="predicted"/>
<organism evidence="14">
    <name type="scientific">Hanusia phi</name>
    <dbReference type="NCBI Taxonomy" id="3032"/>
    <lineage>
        <taxon>Eukaryota</taxon>
        <taxon>Cryptophyceae</taxon>
        <taxon>Pyrenomonadales</taxon>
        <taxon>Geminigeraceae</taxon>
        <taxon>Hanusia</taxon>
    </lineage>
</organism>
<dbReference type="Pfam" id="PF00271">
    <property type="entry name" value="Helicase_C"/>
    <property type="match status" value="1"/>
</dbReference>
<feature type="domain" description="Helicase ATP-binding" evidence="12">
    <location>
        <begin position="1343"/>
        <end position="1519"/>
    </location>
</feature>
<dbReference type="InterPro" id="IPR048863">
    <property type="entry name" value="BRR2_plug"/>
</dbReference>
<evidence type="ECO:0000256" key="2">
    <source>
        <dbReference type="ARBA" id="ARBA00004229"/>
    </source>
</evidence>
<dbReference type="GO" id="GO:0003724">
    <property type="term" value="F:RNA helicase activity"/>
    <property type="evidence" value="ECO:0007669"/>
    <property type="project" value="UniProtKB-EC"/>
</dbReference>
<evidence type="ECO:0000256" key="10">
    <source>
        <dbReference type="ARBA" id="ARBA00047984"/>
    </source>
</evidence>
<dbReference type="Pfam" id="PF21188">
    <property type="entry name" value="BRR2_plug"/>
    <property type="match status" value="1"/>
</dbReference>
<dbReference type="CDD" id="cd18021">
    <property type="entry name" value="DEXHc_Brr2_2"/>
    <property type="match status" value="1"/>
</dbReference>
<reference evidence="14" key="1">
    <citation type="submission" date="2021-01" db="EMBL/GenBank/DDBJ databases">
        <authorList>
            <person name="Corre E."/>
            <person name="Pelletier E."/>
            <person name="Niang G."/>
            <person name="Scheremetjew M."/>
            <person name="Finn R."/>
            <person name="Kale V."/>
            <person name="Holt S."/>
            <person name="Cochrane G."/>
            <person name="Meng A."/>
            <person name="Brown T."/>
            <person name="Cohen L."/>
        </authorList>
    </citation>
    <scope>NUCLEOTIDE SEQUENCE</scope>
    <source>
        <strain evidence="14">CCMP325</strain>
    </source>
</reference>
<dbReference type="SUPFAM" id="SSF81296">
    <property type="entry name" value="E set domains"/>
    <property type="match status" value="1"/>
</dbReference>
<evidence type="ECO:0000256" key="11">
    <source>
        <dbReference type="SAM" id="MobiDB-lite"/>
    </source>
</evidence>
<dbReference type="SUPFAM" id="SSF52540">
    <property type="entry name" value="P-loop containing nucleoside triphosphate hydrolases"/>
    <property type="match status" value="4"/>
</dbReference>
<dbReference type="SMART" id="SM00487">
    <property type="entry name" value="DEXDc"/>
    <property type="match status" value="2"/>
</dbReference>
<dbReference type="PROSITE" id="PS51194">
    <property type="entry name" value="HELICASE_CTER"/>
    <property type="match status" value="1"/>
</dbReference>
<dbReference type="FunFam" id="1.10.3380.10:FF:000001">
    <property type="entry name" value="U5 small nuclear ribonucleoprotein helicase"/>
    <property type="match status" value="1"/>
</dbReference>
<gene>
    <name evidence="14" type="ORF">HPHI1048_LOCUS18312</name>
</gene>
<feature type="region of interest" description="Disordered" evidence="11">
    <location>
        <begin position="22"/>
        <end position="85"/>
    </location>
</feature>
<dbReference type="FunFam" id="1.10.150.20:FF:000013">
    <property type="entry name" value="U5 small nuclear ribonucleoprotein kDa helicase"/>
    <property type="match status" value="1"/>
</dbReference>
<dbReference type="GO" id="GO:0005682">
    <property type="term" value="C:U5 snRNP"/>
    <property type="evidence" value="ECO:0007669"/>
    <property type="project" value="UniProtKB-ARBA"/>
</dbReference>
<dbReference type="FunFam" id="1.10.3380.10:FF:000002">
    <property type="entry name" value="Activating signal cointegrator 1 complex subunit 3"/>
    <property type="match status" value="1"/>
</dbReference>
<comment type="subcellular location">
    <subcellularLocation>
        <location evidence="1">Nucleus</location>
    </subcellularLocation>
    <subcellularLocation>
        <location evidence="2">Plastid</location>
        <location evidence="2">Chloroplast</location>
    </subcellularLocation>
</comment>
<dbReference type="FunFam" id="3.40.50.300:FF:000062">
    <property type="entry name" value="U5 small nuclear ribonucleoprotein helicase"/>
    <property type="match status" value="1"/>
</dbReference>
<feature type="compositionally biased region" description="Basic and acidic residues" evidence="11">
    <location>
        <begin position="60"/>
        <end position="80"/>
    </location>
</feature>
<evidence type="ECO:0000256" key="8">
    <source>
        <dbReference type="ARBA" id="ARBA00022840"/>
    </source>
</evidence>
<evidence type="ECO:0000256" key="9">
    <source>
        <dbReference type="ARBA" id="ARBA00023242"/>
    </source>
</evidence>
<dbReference type="InterPro" id="IPR050474">
    <property type="entry name" value="Hel308_SKI2-like"/>
</dbReference>
<dbReference type="Pfam" id="PF23445">
    <property type="entry name" value="WHD_SNRNP200"/>
    <property type="match status" value="2"/>
</dbReference>
<dbReference type="FunFam" id="3.40.50.300:FF:000102">
    <property type="entry name" value="RNA helicase, activating signal cointegrator 1"/>
    <property type="match status" value="1"/>
</dbReference>
<name>A0A7S0HS17_9CRYP</name>
<keyword evidence="8" id="KW-0067">ATP-binding</keyword>
<feature type="compositionally biased region" description="Acidic residues" evidence="11">
    <location>
        <begin position="201"/>
        <end position="228"/>
    </location>
</feature>
<evidence type="ECO:0000259" key="13">
    <source>
        <dbReference type="PROSITE" id="PS51194"/>
    </source>
</evidence>
<comment type="catalytic activity">
    <reaction evidence="10">
        <text>ATP + H2O = ADP + phosphate + H(+)</text>
        <dbReference type="Rhea" id="RHEA:13065"/>
        <dbReference type="ChEBI" id="CHEBI:15377"/>
        <dbReference type="ChEBI" id="CHEBI:15378"/>
        <dbReference type="ChEBI" id="CHEBI:30616"/>
        <dbReference type="ChEBI" id="CHEBI:43474"/>
        <dbReference type="ChEBI" id="CHEBI:456216"/>
        <dbReference type="EC" id="3.6.4.13"/>
    </reaction>
</comment>
<dbReference type="InterPro" id="IPR027417">
    <property type="entry name" value="P-loop_NTPase"/>
</dbReference>
<dbReference type="CDD" id="cd18795">
    <property type="entry name" value="SF2_C_Ski2"/>
    <property type="match status" value="1"/>
</dbReference>
<dbReference type="Pfam" id="PF18149">
    <property type="entry name" value="Helicase_PWI"/>
    <property type="match status" value="1"/>
</dbReference>
<dbReference type="Gene3D" id="1.10.150.20">
    <property type="entry name" value="5' to 3' exonuclease, C-terminal subdomain"/>
    <property type="match status" value="2"/>
</dbReference>
<dbReference type="GO" id="GO:0005524">
    <property type="term" value="F:ATP binding"/>
    <property type="evidence" value="ECO:0007669"/>
    <property type="project" value="UniProtKB-KW"/>
</dbReference>
<dbReference type="InterPro" id="IPR014756">
    <property type="entry name" value="Ig_E-set"/>
</dbReference>
<dbReference type="Gene3D" id="3.40.50.300">
    <property type="entry name" value="P-loop containing nucleotide triphosphate hydrolases"/>
    <property type="match status" value="4"/>
</dbReference>
<feature type="domain" description="Helicase C-terminal" evidence="13">
    <location>
        <begin position="689"/>
        <end position="926"/>
    </location>
</feature>
<dbReference type="GO" id="GO:0003676">
    <property type="term" value="F:nucleic acid binding"/>
    <property type="evidence" value="ECO:0007669"/>
    <property type="project" value="InterPro"/>
</dbReference>
<dbReference type="InterPro" id="IPR035892">
    <property type="entry name" value="C2_domain_sf"/>
</dbReference>
<feature type="region of interest" description="Disordered" evidence="11">
    <location>
        <begin position="198"/>
        <end position="230"/>
    </location>
</feature>
<dbReference type="PROSITE" id="PS51192">
    <property type="entry name" value="HELICASE_ATP_BIND_1"/>
    <property type="match status" value="2"/>
</dbReference>
<dbReference type="Pfam" id="PF00270">
    <property type="entry name" value="DEAD"/>
    <property type="match status" value="2"/>
</dbReference>
<dbReference type="SMART" id="SM00490">
    <property type="entry name" value="HELICc"/>
    <property type="match status" value="2"/>
</dbReference>
<accession>A0A7S0HS17</accession>
<dbReference type="InterPro" id="IPR057842">
    <property type="entry name" value="WH_MER3"/>
</dbReference>
<dbReference type="FunFam" id="1.10.10.10:FF:000012">
    <property type="entry name" value="U5 small nuclear ribonucleoprotein helicase"/>
    <property type="match status" value="1"/>
</dbReference>
<dbReference type="Gene3D" id="2.60.40.150">
    <property type="entry name" value="C2 domain"/>
    <property type="match status" value="2"/>
</dbReference>
<dbReference type="FunFam" id="2.60.40.150:FF:000004">
    <property type="entry name" value="RNA helicase, activating signal cointegrator 1"/>
    <property type="match status" value="1"/>
</dbReference>
<dbReference type="FunFam" id="3.40.50.300:FF:000254">
    <property type="entry name" value="U5 small nuclear ribonucleoprotein helicase"/>
    <property type="match status" value="1"/>
</dbReference>
<evidence type="ECO:0000256" key="1">
    <source>
        <dbReference type="ARBA" id="ARBA00004123"/>
    </source>
</evidence>
<dbReference type="GO" id="GO:0016787">
    <property type="term" value="F:hydrolase activity"/>
    <property type="evidence" value="ECO:0007669"/>
    <property type="project" value="UniProtKB-KW"/>
</dbReference>
<keyword evidence="6" id="KW-0378">Hydrolase</keyword>